<dbReference type="AlphaFoldDB" id="A0A9P4S2Q5"/>
<gene>
    <name evidence="1" type="ORF">M501DRAFT_522755</name>
</gene>
<protein>
    <submittedName>
        <fullName evidence="1">Uncharacterized protein</fullName>
    </submittedName>
</protein>
<proteinExistence type="predicted"/>
<dbReference type="EMBL" id="MU006117">
    <property type="protein sequence ID" value="KAF2834565.1"/>
    <property type="molecule type" value="Genomic_DNA"/>
</dbReference>
<organism evidence="1 2">
    <name type="scientific">Patellaria atrata CBS 101060</name>
    <dbReference type="NCBI Taxonomy" id="1346257"/>
    <lineage>
        <taxon>Eukaryota</taxon>
        <taxon>Fungi</taxon>
        <taxon>Dikarya</taxon>
        <taxon>Ascomycota</taxon>
        <taxon>Pezizomycotina</taxon>
        <taxon>Dothideomycetes</taxon>
        <taxon>Dothideomycetes incertae sedis</taxon>
        <taxon>Patellariales</taxon>
        <taxon>Patellariaceae</taxon>
        <taxon>Patellaria</taxon>
    </lineage>
</organism>
<keyword evidence="2" id="KW-1185">Reference proteome</keyword>
<evidence type="ECO:0000313" key="2">
    <source>
        <dbReference type="Proteomes" id="UP000799429"/>
    </source>
</evidence>
<sequence length="155" mass="17487">MSPDSTFPSFPGPHLEGARANGPEYPCADFLRLYLASRSFLEGSHFVTRLTSSTQIKLSREACMMKVKLISSAILEPSRFENGQKKRSYSYQTFSKITSNQLYSNLLPTSYDQLTHHSLSTFDNLLDGRLTWNISRCQSGRSAVSSIQYNCRSLI</sequence>
<name>A0A9P4S2Q5_9PEZI</name>
<dbReference type="Proteomes" id="UP000799429">
    <property type="component" value="Unassembled WGS sequence"/>
</dbReference>
<accession>A0A9P4S2Q5</accession>
<reference evidence="1" key="1">
    <citation type="journal article" date="2020" name="Stud. Mycol.">
        <title>101 Dothideomycetes genomes: a test case for predicting lifestyles and emergence of pathogens.</title>
        <authorList>
            <person name="Haridas S."/>
            <person name="Albert R."/>
            <person name="Binder M."/>
            <person name="Bloem J."/>
            <person name="Labutti K."/>
            <person name="Salamov A."/>
            <person name="Andreopoulos B."/>
            <person name="Baker S."/>
            <person name="Barry K."/>
            <person name="Bills G."/>
            <person name="Bluhm B."/>
            <person name="Cannon C."/>
            <person name="Castanera R."/>
            <person name="Culley D."/>
            <person name="Daum C."/>
            <person name="Ezra D."/>
            <person name="Gonzalez J."/>
            <person name="Henrissat B."/>
            <person name="Kuo A."/>
            <person name="Liang C."/>
            <person name="Lipzen A."/>
            <person name="Lutzoni F."/>
            <person name="Magnuson J."/>
            <person name="Mondo S."/>
            <person name="Nolan M."/>
            <person name="Ohm R."/>
            <person name="Pangilinan J."/>
            <person name="Park H.-J."/>
            <person name="Ramirez L."/>
            <person name="Alfaro M."/>
            <person name="Sun H."/>
            <person name="Tritt A."/>
            <person name="Yoshinaga Y."/>
            <person name="Zwiers L.-H."/>
            <person name="Turgeon B."/>
            <person name="Goodwin S."/>
            <person name="Spatafora J."/>
            <person name="Crous P."/>
            <person name="Grigoriev I."/>
        </authorList>
    </citation>
    <scope>NUCLEOTIDE SEQUENCE</scope>
    <source>
        <strain evidence="1">CBS 101060</strain>
    </source>
</reference>
<comment type="caution">
    <text evidence="1">The sequence shown here is derived from an EMBL/GenBank/DDBJ whole genome shotgun (WGS) entry which is preliminary data.</text>
</comment>
<evidence type="ECO:0000313" key="1">
    <source>
        <dbReference type="EMBL" id="KAF2834565.1"/>
    </source>
</evidence>